<feature type="region of interest" description="Disordered" evidence="1">
    <location>
        <begin position="1"/>
        <end position="27"/>
    </location>
</feature>
<sequence length="380" mass="39538">MTPSDSPAPSSTLPALPDGRTALPDRVPALPDRIGVRSARERFRGGRGYLAACTLGLPTKETEAALRADAEAWGSGRASAAGYAAVVERVRHAYAGLVTVPASRVAIGSQASVLAGLIAASVPDGAEVLCVDGDFSSMVFPFLAQAHRGVTLRNLPLGDLAAGITAETWLVAFSLVQSATGAIADTAGIVAAARAHGSFTLCDTTQAAGWMPVDASVFSATICHSYKWLCAPRGVAFLTVNERLAALLHPVQAGWYAGRDPWASCYGPDMDLATDARRFDVSPAWNAWVGAEPALDLFGRLDLHAVRDHAVALGDALCAGRGIAPAGQAIVTWPDAGGGDLERLTRAGLTASGRAGRVRVAFHLWNDEDDVADALRALRP</sequence>
<evidence type="ECO:0000259" key="2">
    <source>
        <dbReference type="Pfam" id="PF00266"/>
    </source>
</evidence>
<dbReference type="InterPro" id="IPR000192">
    <property type="entry name" value="Aminotrans_V_dom"/>
</dbReference>
<dbReference type="PANTHER" id="PTHR43586">
    <property type="entry name" value="CYSTEINE DESULFURASE"/>
    <property type="match status" value="1"/>
</dbReference>
<dbReference type="InterPro" id="IPR015421">
    <property type="entry name" value="PyrdxlP-dep_Trfase_major"/>
</dbReference>
<dbReference type="Gene3D" id="3.40.640.10">
    <property type="entry name" value="Type I PLP-dependent aspartate aminotransferase-like (Major domain)"/>
    <property type="match status" value="1"/>
</dbReference>
<dbReference type="Proteomes" id="UP000297472">
    <property type="component" value="Unassembled WGS sequence"/>
</dbReference>
<proteinExistence type="predicted"/>
<dbReference type="OrthoDB" id="250246at2"/>
<feature type="compositionally biased region" description="Low complexity" evidence="1">
    <location>
        <begin position="1"/>
        <end position="18"/>
    </location>
</feature>
<dbReference type="Pfam" id="PF00266">
    <property type="entry name" value="Aminotran_5"/>
    <property type="match status" value="1"/>
</dbReference>
<reference evidence="3 4" key="1">
    <citation type="submission" date="2019-03" db="EMBL/GenBank/DDBJ databases">
        <title>Genomics of glacier-inhabiting Cryobacterium strains.</title>
        <authorList>
            <person name="Liu Q."/>
            <person name="Xin Y.-H."/>
        </authorList>
    </citation>
    <scope>NUCLEOTIDE SEQUENCE [LARGE SCALE GENOMIC DNA]</scope>
    <source>
        <strain evidence="3 4">TMT1-51</strain>
    </source>
</reference>
<dbReference type="PANTHER" id="PTHR43586:SF21">
    <property type="entry name" value="PYRIDOXAL PHOSPHATE (PLP)-DEPENDENT ASPARTATE AMINOTRANSFERASE SUPERFAMILY"/>
    <property type="match status" value="1"/>
</dbReference>
<keyword evidence="3" id="KW-0808">Transferase</keyword>
<feature type="domain" description="Aminotransferase class V" evidence="2">
    <location>
        <begin position="115"/>
        <end position="315"/>
    </location>
</feature>
<evidence type="ECO:0000313" key="3">
    <source>
        <dbReference type="EMBL" id="TFD28968.1"/>
    </source>
</evidence>
<dbReference type="EMBL" id="SOHA01000034">
    <property type="protein sequence ID" value="TFD28968.1"/>
    <property type="molecule type" value="Genomic_DNA"/>
</dbReference>
<name>A0A4Y8JV45_9MICO</name>
<dbReference type="AlphaFoldDB" id="A0A4Y8JV45"/>
<comment type="caution">
    <text evidence="3">The sequence shown here is derived from an EMBL/GenBank/DDBJ whole genome shotgun (WGS) entry which is preliminary data.</text>
</comment>
<dbReference type="GO" id="GO:0008483">
    <property type="term" value="F:transaminase activity"/>
    <property type="evidence" value="ECO:0007669"/>
    <property type="project" value="UniProtKB-KW"/>
</dbReference>
<gene>
    <name evidence="3" type="ORF">E3T49_10780</name>
</gene>
<organism evidence="3 4">
    <name type="scientific">Cryobacterium cryoconiti</name>
    <dbReference type="NCBI Taxonomy" id="1259239"/>
    <lineage>
        <taxon>Bacteria</taxon>
        <taxon>Bacillati</taxon>
        <taxon>Actinomycetota</taxon>
        <taxon>Actinomycetes</taxon>
        <taxon>Micrococcales</taxon>
        <taxon>Microbacteriaceae</taxon>
        <taxon>Cryobacterium</taxon>
    </lineage>
</organism>
<dbReference type="SUPFAM" id="SSF53383">
    <property type="entry name" value="PLP-dependent transferases"/>
    <property type="match status" value="1"/>
</dbReference>
<keyword evidence="3" id="KW-0032">Aminotransferase</keyword>
<dbReference type="InterPro" id="IPR015424">
    <property type="entry name" value="PyrdxlP-dep_Trfase"/>
</dbReference>
<dbReference type="RefSeq" id="WP_134424916.1">
    <property type="nucleotide sequence ID" value="NZ_SOHA01000034.1"/>
</dbReference>
<dbReference type="InterPro" id="IPR015422">
    <property type="entry name" value="PyrdxlP-dep_Trfase_small"/>
</dbReference>
<protein>
    <submittedName>
        <fullName evidence="3">Aminotransferase class V-fold PLP-dependent enzyme</fullName>
    </submittedName>
</protein>
<evidence type="ECO:0000256" key="1">
    <source>
        <dbReference type="SAM" id="MobiDB-lite"/>
    </source>
</evidence>
<evidence type="ECO:0000313" key="4">
    <source>
        <dbReference type="Proteomes" id="UP000297472"/>
    </source>
</evidence>
<keyword evidence="4" id="KW-1185">Reference proteome</keyword>
<accession>A0A4Y8JV45</accession>
<dbReference type="Gene3D" id="3.90.1150.10">
    <property type="entry name" value="Aspartate Aminotransferase, domain 1"/>
    <property type="match status" value="1"/>
</dbReference>